<comment type="caution">
    <text evidence="1">The sequence shown here is derived from an EMBL/GenBank/DDBJ whole genome shotgun (WGS) entry which is preliminary data.</text>
</comment>
<keyword evidence="2" id="KW-1185">Reference proteome</keyword>
<protein>
    <submittedName>
        <fullName evidence="1">Uncharacterized protein</fullName>
    </submittedName>
</protein>
<dbReference type="AlphaFoldDB" id="A0A843Z123"/>
<dbReference type="Proteomes" id="UP000451565">
    <property type="component" value="Unassembled WGS sequence"/>
</dbReference>
<organism evidence="1 2">
    <name type="scientific">Glaciimonas soli</name>
    <dbReference type="NCBI Taxonomy" id="2590999"/>
    <lineage>
        <taxon>Bacteria</taxon>
        <taxon>Pseudomonadati</taxon>
        <taxon>Pseudomonadota</taxon>
        <taxon>Betaproteobacteria</taxon>
        <taxon>Burkholderiales</taxon>
        <taxon>Oxalobacteraceae</taxon>
        <taxon>Glaciimonas</taxon>
    </lineage>
</organism>
<dbReference type="RefSeq" id="WP_153236165.1">
    <property type="nucleotide sequence ID" value="NZ_WINI01000009.1"/>
</dbReference>
<proteinExistence type="predicted"/>
<reference evidence="1 2" key="1">
    <citation type="submission" date="2019-10" db="EMBL/GenBank/DDBJ databases">
        <title>Glaciimonas soli sp. nov., a psychrophilic bacterium isolated from the forest soil of a high elevation mountain in Taiwan.</title>
        <authorList>
            <person name="Wang L.-T."/>
            <person name="Shieh W.Y."/>
        </authorList>
    </citation>
    <scope>NUCLEOTIDE SEQUENCE [LARGE SCALE GENOMIC DNA]</scope>
    <source>
        <strain evidence="1 2">GS1</strain>
    </source>
</reference>
<sequence>MELSPSVDFVVLVTSDFFADDKGVVDHTKTDASRKPTIEQVITMRLRRIDLLISLPSDF</sequence>
<name>A0A843Z123_9BURK</name>
<gene>
    <name evidence="1" type="ORF">GEV47_17915</name>
</gene>
<evidence type="ECO:0000313" key="2">
    <source>
        <dbReference type="Proteomes" id="UP000451565"/>
    </source>
</evidence>
<dbReference type="EMBL" id="WINI01000009">
    <property type="protein sequence ID" value="MQR02556.1"/>
    <property type="molecule type" value="Genomic_DNA"/>
</dbReference>
<accession>A0A843Z123</accession>
<evidence type="ECO:0000313" key="1">
    <source>
        <dbReference type="EMBL" id="MQR02556.1"/>
    </source>
</evidence>